<dbReference type="Gene3D" id="1.10.10.60">
    <property type="entry name" value="Homeodomain-like"/>
    <property type="match status" value="1"/>
</dbReference>
<dbReference type="AlphaFoldDB" id="A0A1H8XLI6"/>
<evidence type="ECO:0000313" key="5">
    <source>
        <dbReference type="Proteomes" id="UP000198847"/>
    </source>
</evidence>
<dbReference type="RefSeq" id="WP_091750354.1">
    <property type="nucleotide sequence ID" value="NZ_FODY01000025.1"/>
</dbReference>
<dbReference type="Proteomes" id="UP000198847">
    <property type="component" value="Unassembled WGS sequence"/>
</dbReference>
<feature type="DNA-binding region" description="H-T-H motif" evidence="2">
    <location>
        <begin position="25"/>
        <end position="44"/>
    </location>
</feature>
<dbReference type="GO" id="GO:0003677">
    <property type="term" value="F:DNA binding"/>
    <property type="evidence" value="ECO:0007669"/>
    <property type="project" value="UniProtKB-UniRule"/>
</dbReference>
<dbReference type="PROSITE" id="PS50977">
    <property type="entry name" value="HTH_TETR_2"/>
    <property type="match status" value="1"/>
</dbReference>
<dbReference type="GO" id="GO:0006355">
    <property type="term" value="P:regulation of DNA-templated transcription"/>
    <property type="evidence" value="ECO:0007669"/>
    <property type="project" value="UniProtKB-ARBA"/>
</dbReference>
<evidence type="ECO:0000256" key="2">
    <source>
        <dbReference type="PROSITE-ProRule" id="PRU00335"/>
    </source>
</evidence>
<dbReference type="EMBL" id="FODY01000025">
    <property type="protein sequence ID" value="SEP40633.1"/>
    <property type="molecule type" value="Genomic_DNA"/>
</dbReference>
<gene>
    <name evidence="4" type="ORF">SAMN04490178_12570</name>
</gene>
<proteinExistence type="predicted"/>
<name>A0A1H8XLI6_9FIRM</name>
<dbReference type="Pfam" id="PF00440">
    <property type="entry name" value="TetR_N"/>
    <property type="match status" value="1"/>
</dbReference>
<organism evidence="4 5">
    <name type="scientific">Propionispora vibrioides</name>
    <dbReference type="NCBI Taxonomy" id="112903"/>
    <lineage>
        <taxon>Bacteria</taxon>
        <taxon>Bacillati</taxon>
        <taxon>Bacillota</taxon>
        <taxon>Negativicutes</taxon>
        <taxon>Selenomonadales</taxon>
        <taxon>Sporomusaceae</taxon>
        <taxon>Propionispora</taxon>
    </lineage>
</organism>
<keyword evidence="5" id="KW-1185">Reference proteome</keyword>
<dbReference type="InterPro" id="IPR050109">
    <property type="entry name" value="HTH-type_TetR-like_transc_reg"/>
</dbReference>
<dbReference type="OrthoDB" id="9785164at2"/>
<dbReference type="Gene3D" id="1.10.357.10">
    <property type="entry name" value="Tetracycline Repressor, domain 2"/>
    <property type="match status" value="1"/>
</dbReference>
<evidence type="ECO:0000256" key="1">
    <source>
        <dbReference type="ARBA" id="ARBA00023125"/>
    </source>
</evidence>
<accession>A0A1H8XLI6</accession>
<dbReference type="STRING" id="112903.SAMN04490178_12570"/>
<feature type="domain" description="HTH tetR-type" evidence="3">
    <location>
        <begin position="2"/>
        <end position="62"/>
    </location>
</feature>
<dbReference type="SUPFAM" id="SSF48498">
    <property type="entry name" value="Tetracyclin repressor-like, C-terminal domain"/>
    <property type="match status" value="1"/>
</dbReference>
<protein>
    <submittedName>
        <fullName evidence="4">DNA-binding transcriptional regulator, AcrR family</fullName>
    </submittedName>
</protein>
<dbReference type="SUPFAM" id="SSF46689">
    <property type="entry name" value="Homeodomain-like"/>
    <property type="match status" value="1"/>
</dbReference>
<dbReference type="InterPro" id="IPR009057">
    <property type="entry name" value="Homeodomain-like_sf"/>
</dbReference>
<dbReference type="PANTHER" id="PTHR30328:SF54">
    <property type="entry name" value="HTH-TYPE TRANSCRIPTIONAL REPRESSOR SCO4008"/>
    <property type="match status" value="1"/>
</dbReference>
<dbReference type="InterPro" id="IPR001647">
    <property type="entry name" value="HTH_TetR"/>
</dbReference>
<reference evidence="4 5" key="1">
    <citation type="submission" date="2016-10" db="EMBL/GenBank/DDBJ databases">
        <authorList>
            <person name="de Groot N.N."/>
        </authorList>
    </citation>
    <scope>NUCLEOTIDE SEQUENCE [LARGE SCALE GENOMIC DNA]</scope>
    <source>
        <strain evidence="4 5">DSM 13305</strain>
    </source>
</reference>
<dbReference type="PANTHER" id="PTHR30328">
    <property type="entry name" value="TRANSCRIPTIONAL REPRESSOR"/>
    <property type="match status" value="1"/>
</dbReference>
<keyword evidence="1 2" id="KW-0238">DNA-binding</keyword>
<dbReference type="PRINTS" id="PR00455">
    <property type="entry name" value="HTHTETR"/>
</dbReference>
<evidence type="ECO:0000259" key="3">
    <source>
        <dbReference type="PROSITE" id="PS50977"/>
    </source>
</evidence>
<dbReference type="InterPro" id="IPR036271">
    <property type="entry name" value="Tet_transcr_reg_TetR-rel_C_sf"/>
</dbReference>
<sequence>MDDIKNLILDKAKDRLDRFGFKKTTMDEISRDCKISKKTIYEHFKDKEHLFASLLTRECHQTIQIIFSRMGEISDPLEKLTQLIRTSLDFFNEDTFITRLLKDDDALFSAFLSRKYHKLIDEEIISIIAEIIQDGKQKGIFRDVDEAVVSYAGFRLFQAFSYMRTVEFSPEKEQQGYYTDALIDLIIHGLTKK</sequence>
<evidence type="ECO:0000313" key="4">
    <source>
        <dbReference type="EMBL" id="SEP40633.1"/>
    </source>
</evidence>